<accession>N6TDL5</accession>
<comment type="cofactor">
    <cofactor evidence="1">
        <name>pyridoxal 5'-phosphate</name>
        <dbReference type="ChEBI" id="CHEBI:597326"/>
    </cofactor>
</comment>
<evidence type="ECO:0000256" key="1">
    <source>
        <dbReference type="ARBA" id="ARBA00001933"/>
    </source>
</evidence>
<dbReference type="PROSITE" id="PS00600">
    <property type="entry name" value="AA_TRANSFER_CLASS_3"/>
    <property type="match status" value="1"/>
</dbReference>
<dbReference type="InterPro" id="IPR015422">
    <property type="entry name" value="PyrdxlP-dep_Trfase_small"/>
</dbReference>
<dbReference type="OrthoDB" id="10264063at2759"/>
<evidence type="ECO:0000256" key="5">
    <source>
        <dbReference type="ARBA" id="ARBA00022898"/>
    </source>
</evidence>
<evidence type="ECO:0000256" key="2">
    <source>
        <dbReference type="ARBA" id="ARBA00008954"/>
    </source>
</evidence>
<dbReference type="GO" id="GO:0008483">
    <property type="term" value="F:transaminase activity"/>
    <property type="evidence" value="ECO:0007669"/>
    <property type="project" value="UniProtKB-KW"/>
</dbReference>
<dbReference type="InterPro" id="IPR015424">
    <property type="entry name" value="PyrdxlP-dep_Trfase"/>
</dbReference>
<dbReference type="GO" id="GO:0005739">
    <property type="term" value="C:mitochondrion"/>
    <property type="evidence" value="ECO:0007669"/>
    <property type="project" value="TreeGrafter"/>
</dbReference>
<dbReference type="PANTHER" id="PTHR43206:SF1">
    <property type="entry name" value="4-AMINOBUTYRATE AMINOTRANSFERASE, MITOCHONDRIAL"/>
    <property type="match status" value="1"/>
</dbReference>
<dbReference type="InterPro" id="IPR015421">
    <property type="entry name" value="PyrdxlP-dep_Trfase_major"/>
</dbReference>
<dbReference type="PANTHER" id="PTHR43206">
    <property type="entry name" value="AMINOTRANSFERASE"/>
    <property type="match status" value="1"/>
</dbReference>
<dbReference type="GO" id="GO:0030170">
    <property type="term" value="F:pyridoxal phosphate binding"/>
    <property type="evidence" value="ECO:0007669"/>
    <property type="project" value="InterPro"/>
</dbReference>
<dbReference type="Pfam" id="PF00202">
    <property type="entry name" value="Aminotran_3"/>
    <property type="match status" value="2"/>
</dbReference>
<proteinExistence type="inferred from homology"/>
<keyword evidence="5" id="KW-0663">Pyridoxal phosphate</keyword>
<name>N6TDL5_DENPD</name>
<feature type="region of interest" description="Disordered" evidence="6">
    <location>
        <begin position="881"/>
        <end position="911"/>
    </location>
</feature>
<evidence type="ECO:0000256" key="3">
    <source>
        <dbReference type="ARBA" id="ARBA00022576"/>
    </source>
</evidence>
<dbReference type="SUPFAM" id="SSF53383">
    <property type="entry name" value="PLP-dependent transferases"/>
    <property type="match status" value="2"/>
</dbReference>
<keyword evidence="4" id="KW-0808">Transferase</keyword>
<gene>
    <name evidence="7" type="ORF">YQE_07568</name>
</gene>
<feature type="non-terminal residue" evidence="7">
    <location>
        <position position="1"/>
    </location>
</feature>
<reference evidence="7" key="1">
    <citation type="journal article" date="2013" name="Genome Biol.">
        <title>Draft genome of the mountain pine beetle, Dendroctonus ponderosae Hopkins, a major forest pest.</title>
        <authorList>
            <person name="Keeling C.I."/>
            <person name="Yuen M.M."/>
            <person name="Liao N.Y."/>
            <person name="Docking T.R."/>
            <person name="Chan S.K."/>
            <person name="Taylor G.A."/>
            <person name="Palmquist D.L."/>
            <person name="Jackman S.D."/>
            <person name="Nguyen A."/>
            <person name="Li M."/>
            <person name="Henderson H."/>
            <person name="Janes J.K."/>
            <person name="Zhao Y."/>
            <person name="Pandoh P."/>
            <person name="Moore R."/>
            <person name="Sperling F.A."/>
            <person name="Huber D.P."/>
            <person name="Birol I."/>
            <person name="Jones S.J."/>
            <person name="Bohlmann J."/>
        </authorList>
    </citation>
    <scope>NUCLEOTIDE SEQUENCE</scope>
</reference>
<dbReference type="AlphaFoldDB" id="N6TDL5"/>
<dbReference type="Gene3D" id="3.40.640.10">
    <property type="entry name" value="Type I PLP-dependent aspartate aminotransferase-like (Major domain)"/>
    <property type="match status" value="2"/>
</dbReference>
<dbReference type="HOGENOM" id="CLU_285331_0_0_1"/>
<dbReference type="EMBL" id="KB740997">
    <property type="protein sequence ID" value="ENN75838.1"/>
    <property type="molecule type" value="Genomic_DNA"/>
</dbReference>
<dbReference type="InterPro" id="IPR049704">
    <property type="entry name" value="Aminotrans_3_PPA_site"/>
</dbReference>
<keyword evidence="3" id="KW-0032">Aminotransferase</keyword>
<evidence type="ECO:0000256" key="6">
    <source>
        <dbReference type="SAM" id="MobiDB-lite"/>
    </source>
</evidence>
<organism evidence="7">
    <name type="scientific">Dendroctonus ponderosae</name>
    <name type="common">Mountain pine beetle</name>
    <dbReference type="NCBI Taxonomy" id="77166"/>
    <lineage>
        <taxon>Eukaryota</taxon>
        <taxon>Metazoa</taxon>
        <taxon>Ecdysozoa</taxon>
        <taxon>Arthropoda</taxon>
        <taxon>Hexapoda</taxon>
        <taxon>Insecta</taxon>
        <taxon>Pterygota</taxon>
        <taxon>Neoptera</taxon>
        <taxon>Endopterygota</taxon>
        <taxon>Coleoptera</taxon>
        <taxon>Polyphaga</taxon>
        <taxon>Cucujiformia</taxon>
        <taxon>Curculionidae</taxon>
        <taxon>Scolytinae</taxon>
        <taxon>Dendroctonus</taxon>
    </lineage>
</organism>
<sequence length="1086" mass="124501">MWFCKLNGALKGASKTGTKTILARRPITSLVPGEPNEPKILTDVPGPVSKALFEKLNSINQSGSVQLFANYDKSIGNYLIDVDNNVFLDAFTQISSVPIGYNHPDLLTVFQDDHKLRALINRPATGVFPGHDWPEKLRSILLNVSPGLPQVMTMMCGSCSNENAYKALFFSYRNRQRGENVDFTELESSSCMINRPPGAPQLSLLSFHGAFHGRTMATLATTHSKPIHKLDVPSFNWPIAHFPRYKYPLEDNTRENHAEDDKCLEEVEDLIVQYGKNENPSVAGIVVEPIQSEGGDNEASPRFFQGIQQIAKRHGVGLLIDEVQTGVGATGKMWCHEHFNLESPPDIVTFSKKMLTGGFFHSLDMRQDSQTSLPDQLLIKSATSSKSSLEPKWRISRTNIAPIKHLREKTKTIPEVKKRYFTAGYGITKSKMRNLDKEPPPFCYPQDLEEFAHKVMTKAWRNNIRVKELIGKCSEKPSHKDRQSKDLLQRLYVEQPAIQTMKSILDIAPEYFKVVEGRPIPDRLDIRKYIDVVRDTLRTKIVNGYREDDIMLIEENLLLEQKVIESIKENYNQYVNAFEEFLYRDHTSSMQLLKESEQAARGAYDKYEEYKAVAKKYGAVRSSLYNSEEKWRNCQMYEKFLFLVSPFNWRYQRRGATKAATTSPNECNEDLEENLFGKYRLSVAEKEVSLNDLILKFNQEYQESLPPELYFTNPEQLLDVFRFMEMQNLNSLLHSEELALPLEQVREGMRRAAEMFDDEITSLRDSIDKLEGGISWEEERAKYLEDLALKLISNEFKKLVMDDEVLNLHVFVEEVYETRIGPNDANLSMEDMMRSIEARYRHELLALDKAKQMMVMRLAERAAKQYAELEQLTHKLNRAFAPPFQKDEGKVPKKRSPPHKQRHQLAPPPRELTASEAEYLDFFTDFCQYNDDPQDYGINTAFRRKLNATTPAPDNDKPKQPYRIFNTWLGDPGKLYLLEAVLNVIKQQNLLDQVLRTGSKLKLGIATIEKEHPDLLNSTRGRGTFLAVNAADTELRDKIVAKLKLKGVIVGSCGDHSIRLRPSLTFQEHHADILLDKLQQTINEVK</sequence>
<dbReference type="InterPro" id="IPR005814">
    <property type="entry name" value="Aminotrans_3"/>
</dbReference>
<evidence type="ECO:0000256" key="4">
    <source>
        <dbReference type="ARBA" id="ARBA00022679"/>
    </source>
</evidence>
<protein>
    <submittedName>
        <fullName evidence="7">Uncharacterized protein</fullName>
    </submittedName>
</protein>
<feature type="compositionally biased region" description="Basic residues" evidence="6">
    <location>
        <begin position="892"/>
        <end position="903"/>
    </location>
</feature>
<dbReference type="GO" id="GO:0009450">
    <property type="term" value="P:gamma-aminobutyric acid catabolic process"/>
    <property type="evidence" value="ECO:0007669"/>
    <property type="project" value="TreeGrafter"/>
</dbReference>
<dbReference type="Gene3D" id="3.90.1150.10">
    <property type="entry name" value="Aspartate Aminotransferase, domain 1"/>
    <property type="match status" value="2"/>
</dbReference>
<comment type="similarity">
    <text evidence="2">Belongs to the class-III pyridoxal-phosphate-dependent aminotransferase family.</text>
</comment>
<evidence type="ECO:0000313" key="7">
    <source>
        <dbReference type="EMBL" id="ENN75838.1"/>
    </source>
</evidence>
<dbReference type="FunFam" id="3.40.640.10:FF:000219">
    <property type="entry name" value="Aminotransferase PigE"/>
    <property type="match status" value="1"/>
</dbReference>